<feature type="compositionally biased region" description="Basic and acidic residues" evidence="1">
    <location>
        <begin position="1"/>
        <end position="10"/>
    </location>
</feature>
<dbReference type="AlphaFoldDB" id="A0A919PQQ3"/>
<accession>A0A919PQQ3</accession>
<feature type="compositionally biased region" description="Basic and acidic residues" evidence="1">
    <location>
        <begin position="20"/>
        <end position="40"/>
    </location>
</feature>
<gene>
    <name evidence="2" type="ORF">Dsi01nite_063750</name>
</gene>
<protein>
    <submittedName>
        <fullName evidence="2">Uncharacterized protein</fullName>
    </submittedName>
</protein>
<dbReference type="EMBL" id="BONQ01000099">
    <property type="protein sequence ID" value="GIG48334.1"/>
    <property type="molecule type" value="Genomic_DNA"/>
</dbReference>
<dbReference type="Proteomes" id="UP000660611">
    <property type="component" value="Unassembled WGS sequence"/>
</dbReference>
<name>A0A919PQQ3_9ACTN</name>
<proteinExistence type="predicted"/>
<feature type="region of interest" description="Disordered" evidence="1">
    <location>
        <begin position="1"/>
        <end position="43"/>
    </location>
</feature>
<organism evidence="2 3">
    <name type="scientific">Dactylosporangium siamense</name>
    <dbReference type="NCBI Taxonomy" id="685454"/>
    <lineage>
        <taxon>Bacteria</taxon>
        <taxon>Bacillati</taxon>
        <taxon>Actinomycetota</taxon>
        <taxon>Actinomycetes</taxon>
        <taxon>Micromonosporales</taxon>
        <taxon>Micromonosporaceae</taxon>
        <taxon>Dactylosporangium</taxon>
    </lineage>
</organism>
<evidence type="ECO:0000313" key="3">
    <source>
        <dbReference type="Proteomes" id="UP000660611"/>
    </source>
</evidence>
<evidence type="ECO:0000313" key="2">
    <source>
        <dbReference type="EMBL" id="GIG48334.1"/>
    </source>
</evidence>
<comment type="caution">
    <text evidence="2">The sequence shown here is derived from an EMBL/GenBank/DDBJ whole genome shotgun (WGS) entry which is preliminary data.</text>
</comment>
<evidence type="ECO:0000256" key="1">
    <source>
        <dbReference type="SAM" id="MobiDB-lite"/>
    </source>
</evidence>
<reference evidence="2" key="1">
    <citation type="submission" date="2021-01" db="EMBL/GenBank/DDBJ databases">
        <title>Whole genome shotgun sequence of Dactylosporangium siamense NBRC 106093.</title>
        <authorList>
            <person name="Komaki H."/>
            <person name="Tamura T."/>
        </authorList>
    </citation>
    <scope>NUCLEOTIDE SEQUENCE</scope>
    <source>
        <strain evidence="2">NBRC 106093</strain>
    </source>
</reference>
<sequence length="79" mass="8396">MQAEDREDRLAPLSPHRARGAADQHVDRTEKSHPHADRPPTVDWFESIDGPARAPPGVRLLTTQPCAGTGGPAPGVRGG</sequence>
<keyword evidence="3" id="KW-1185">Reference proteome</keyword>